<evidence type="ECO:0000256" key="1">
    <source>
        <dbReference type="SAM" id="SignalP"/>
    </source>
</evidence>
<comment type="caution">
    <text evidence="2">The sequence shown here is derived from an EMBL/GenBank/DDBJ whole genome shotgun (WGS) entry which is preliminary data.</text>
</comment>
<reference evidence="2" key="1">
    <citation type="submission" date="2020-10" db="EMBL/GenBank/DDBJ databases">
        <authorList>
            <person name="Gilroy R."/>
        </authorList>
    </citation>
    <scope>NUCLEOTIDE SEQUENCE</scope>
    <source>
        <strain evidence="2">CHK183-6373</strain>
    </source>
</reference>
<proteinExistence type="predicted"/>
<gene>
    <name evidence="2" type="ORF">IAA64_02405</name>
</gene>
<sequence length="505" mass="58100">MRKGKRIRRIFAAILALWLLSAPALGEEAEPSPLFITIAGPYADSLSSAYEDPLREFLEEKFAISFVPLQIDDANASYAYRLRAAANEFPDIMLYDAQWDFLYFIQANSLRALPDVMSDYPHLRQYITYPYAKNLQYDGKIWGIPRSLYAEEQRLPGYCVLVYKEYLAQTGVEEPVTMEDWQAFFRAIREVNPDVIPLAAQSPWAMFNFSYFYAPFANTWIWDTQTNSYVPGFYTQEYSQRIAALRTLWDEGLLDPDFMNVNCGRPSGVDRFLLGQAACIVYPTSVHVLQSELMHLWAQLYPDTPMEEKVEAFFLPCDASGQYSEFHELNMSAIYFSANVSDEKLDRILQLLDYLCSPEGLLLRRWGLPEVDYTLQEGQPISLLAEGTTLYDKYPSYCLLRILPNLDEDYIRSDPALPAFAAKVAEKCKEWEELCVSQQRHWTSMRANTILTDSGTYFNPNLTEISFRMLTAPEGVEACFEQIKEEFRAQGIEQLILKVTVSLLR</sequence>
<evidence type="ECO:0000313" key="3">
    <source>
        <dbReference type="Proteomes" id="UP000886884"/>
    </source>
</evidence>
<keyword evidence="1" id="KW-0732">Signal</keyword>
<dbReference type="Gene3D" id="3.40.190.10">
    <property type="entry name" value="Periplasmic binding protein-like II"/>
    <property type="match status" value="2"/>
</dbReference>
<accession>A0A9D1P6G8</accession>
<dbReference type="Proteomes" id="UP000886884">
    <property type="component" value="Unassembled WGS sequence"/>
</dbReference>
<evidence type="ECO:0000313" key="2">
    <source>
        <dbReference type="EMBL" id="HIV26795.1"/>
    </source>
</evidence>
<dbReference type="SUPFAM" id="SSF53850">
    <property type="entry name" value="Periplasmic binding protein-like II"/>
    <property type="match status" value="1"/>
</dbReference>
<feature type="chain" id="PRO_5039017067" description="Extracellular solute-binding protein" evidence="1">
    <location>
        <begin position="27"/>
        <end position="505"/>
    </location>
</feature>
<dbReference type="AlphaFoldDB" id="A0A9D1P6G8"/>
<protein>
    <recommendedName>
        <fullName evidence="4">Extracellular solute-binding protein</fullName>
    </recommendedName>
</protein>
<organism evidence="2 3">
    <name type="scientific">Candidatus Ornithocaccomicrobium faecavium</name>
    <dbReference type="NCBI Taxonomy" id="2840890"/>
    <lineage>
        <taxon>Bacteria</taxon>
        <taxon>Bacillati</taxon>
        <taxon>Bacillota</taxon>
        <taxon>Clostridia</taxon>
        <taxon>Candidatus Ornithocaccomicrobium</taxon>
    </lineage>
</organism>
<reference evidence="2" key="2">
    <citation type="journal article" date="2021" name="PeerJ">
        <title>Extensive microbial diversity within the chicken gut microbiome revealed by metagenomics and culture.</title>
        <authorList>
            <person name="Gilroy R."/>
            <person name="Ravi A."/>
            <person name="Getino M."/>
            <person name="Pursley I."/>
            <person name="Horton D.L."/>
            <person name="Alikhan N.F."/>
            <person name="Baker D."/>
            <person name="Gharbi K."/>
            <person name="Hall N."/>
            <person name="Watson M."/>
            <person name="Adriaenssens E.M."/>
            <person name="Foster-Nyarko E."/>
            <person name="Jarju S."/>
            <person name="Secka A."/>
            <person name="Antonio M."/>
            <person name="Oren A."/>
            <person name="Chaudhuri R.R."/>
            <person name="La Ragione R."/>
            <person name="Hildebrand F."/>
            <person name="Pallen M.J."/>
        </authorList>
    </citation>
    <scope>NUCLEOTIDE SEQUENCE</scope>
    <source>
        <strain evidence="2">CHK183-6373</strain>
    </source>
</reference>
<name>A0A9D1P6G8_9FIRM</name>
<evidence type="ECO:0008006" key="4">
    <source>
        <dbReference type="Google" id="ProtNLM"/>
    </source>
</evidence>
<feature type="signal peptide" evidence="1">
    <location>
        <begin position="1"/>
        <end position="26"/>
    </location>
</feature>
<dbReference type="EMBL" id="DVOT01000045">
    <property type="protein sequence ID" value="HIV26795.1"/>
    <property type="molecule type" value="Genomic_DNA"/>
</dbReference>